<evidence type="ECO:0000256" key="10">
    <source>
        <dbReference type="ARBA" id="ARBA00023163"/>
    </source>
</evidence>
<evidence type="ECO:0000256" key="11">
    <source>
        <dbReference type="ARBA" id="ARBA00023242"/>
    </source>
</evidence>
<proteinExistence type="inferred from homology"/>
<evidence type="ECO:0000256" key="13">
    <source>
        <dbReference type="SAM" id="MobiDB-lite"/>
    </source>
</evidence>
<feature type="domain" description="C2H2-type" evidence="14">
    <location>
        <begin position="108"/>
        <end position="135"/>
    </location>
</feature>
<dbReference type="GO" id="GO:0008270">
    <property type="term" value="F:zinc ion binding"/>
    <property type="evidence" value="ECO:0007669"/>
    <property type="project" value="UniProtKB-KW"/>
</dbReference>
<evidence type="ECO:0000256" key="5">
    <source>
        <dbReference type="ARBA" id="ARBA00022737"/>
    </source>
</evidence>
<reference evidence="16" key="1">
    <citation type="journal article" date="2017" name="PLoS ONE">
        <title>The Agassiz's desert tortoise genome provides a resource for the conservation of a threatened species.</title>
        <authorList>
            <person name="Tollis M."/>
            <person name="DeNardo D.F."/>
            <person name="Cornelius J.A."/>
            <person name="Dolby G.A."/>
            <person name="Edwards T."/>
            <person name="Henen B.T."/>
            <person name="Karl A.E."/>
            <person name="Murphy R.W."/>
            <person name="Kusumi K."/>
        </authorList>
    </citation>
    <scope>NUCLEOTIDE SEQUENCE [LARGE SCALE GENOMIC DNA]</scope>
</reference>
<feature type="domain" description="C2H2-type" evidence="14">
    <location>
        <begin position="136"/>
        <end position="163"/>
    </location>
</feature>
<dbReference type="InterPro" id="IPR013087">
    <property type="entry name" value="Znf_C2H2_type"/>
</dbReference>
<evidence type="ECO:0000256" key="1">
    <source>
        <dbReference type="ARBA" id="ARBA00003767"/>
    </source>
</evidence>
<dbReference type="GO" id="GO:0000978">
    <property type="term" value="F:RNA polymerase II cis-regulatory region sequence-specific DNA binding"/>
    <property type="evidence" value="ECO:0007669"/>
    <property type="project" value="TreeGrafter"/>
</dbReference>
<keyword evidence="6 12" id="KW-0863">Zinc-finger</keyword>
<reference evidence="15" key="3">
    <citation type="submission" date="2025-09" db="UniProtKB">
        <authorList>
            <consortium name="Ensembl"/>
        </authorList>
    </citation>
    <scope>IDENTIFICATION</scope>
</reference>
<evidence type="ECO:0000256" key="2">
    <source>
        <dbReference type="ARBA" id="ARBA00004123"/>
    </source>
</evidence>
<feature type="domain" description="C2H2-type" evidence="14">
    <location>
        <begin position="80"/>
        <end position="107"/>
    </location>
</feature>
<evidence type="ECO:0000256" key="6">
    <source>
        <dbReference type="ARBA" id="ARBA00022771"/>
    </source>
</evidence>
<dbReference type="InterPro" id="IPR036236">
    <property type="entry name" value="Znf_C2H2_sf"/>
</dbReference>
<evidence type="ECO:0000313" key="16">
    <source>
        <dbReference type="Proteomes" id="UP000291020"/>
    </source>
</evidence>
<dbReference type="PROSITE" id="PS00028">
    <property type="entry name" value="ZINC_FINGER_C2H2_1"/>
    <property type="match status" value="3"/>
</dbReference>
<reference evidence="15" key="2">
    <citation type="submission" date="2025-08" db="UniProtKB">
        <authorList>
            <consortium name="Ensembl"/>
        </authorList>
    </citation>
    <scope>IDENTIFICATION</scope>
</reference>
<evidence type="ECO:0000256" key="4">
    <source>
        <dbReference type="ARBA" id="ARBA00022723"/>
    </source>
</evidence>
<keyword evidence="10" id="KW-0804">Transcription</keyword>
<sequence>LYGLARGCPGPLAFPNLILWVAHETLPGGSGGDMSRSPEPGKASEGQQGNLTEESGGEPAPHGGDTMDPSEATARPGRLYTCPECGKSFMQSSHFIRHQTVHTAEAPYPCPECGKRFRRSSHRLAHQRTHTAERPCKCPDCGKGFRTSSDVAQHRRTHTGERPHQCPDCGERFSVQRANLLVHQRLHAGD</sequence>
<dbReference type="Proteomes" id="UP000291020">
    <property type="component" value="Unassembled WGS sequence"/>
</dbReference>
<comment type="function">
    <text evidence="1">May be involved in transcriptional regulation.</text>
</comment>
<dbReference type="SMART" id="SM00355">
    <property type="entry name" value="ZnF_C2H2"/>
    <property type="match status" value="4"/>
</dbReference>
<evidence type="ECO:0000256" key="7">
    <source>
        <dbReference type="ARBA" id="ARBA00022833"/>
    </source>
</evidence>
<feature type="region of interest" description="Disordered" evidence="13">
    <location>
        <begin position="29"/>
        <end position="77"/>
    </location>
</feature>
<keyword evidence="9" id="KW-0238">DNA-binding</keyword>
<dbReference type="Ensembl" id="ENSGAGT00000039554.1">
    <property type="protein sequence ID" value="ENSGAGP00000034930.1"/>
    <property type="gene ID" value="ENSGAGG00000024835.1"/>
</dbReference>
<keyword evidence="4" id="KW-0479">Metal-binding</keyword>
<organism evidence="15 16">
    <name type="scientific">Gopherus agassizii</name>
    <name type="common">Agassiz's desert tortoise</name>
    <dbReference type="NCBI Taxonomy" id="38772"/>
    <lineage>
        <taxon>Eukaryota</taxon>
        <taxon>Metazoa</taxon>
        <taxon>Chordata</taxon>
        <taxon>Craniata</taxon>
        <taxon>Vertebrata</taxon>
        <taxon>Euteleostomi</taxon>
        <taxon>Archelosauria</taxon>
        <taxon>Testudinata</taxon>
        <taxon>Testudines</taxon>
        <taxon>Cryptodira</taxon>
        <taxon>Durocryptodira</taxon>
        <taxon>Testudinoidea</taxon>
        <taxon>Testudinidae</taxon>
        <taxon>Gopherus</taxon>
    </lineage>
</organism>
<evidence type="ECO:0000256" key="8">
    <source>
        <dbReference type="ARBA" id="ARBA00023015"/>
    </source>
</evidence>
<dbReference type="GO" id="GO:0005634">
    <property type="term" value="C:nucleus"/>
    <property type="evidence" value="ECO:0007669"/>
    <property type="project" value="UniProtKB-SubCell"/>
</dbReference>
<dbReference type="FunFam" id="3.30.160.60:FF:000135">
    <property type="entry name" value="Zinc finger protein 358"/>
    <property type="match status" value="1"/>
</dbReference>
<dbReference type="Pfam" id="PF00096">
    <property type="entry name" value="zf-C2H2"/>
    <property type="match status" value="4"/>
</dbReference>
<keyword evidence="7" id="KW-0862">Zinc</keyword>
<protein>
    <recommendedName>
        <fullName evidence="14">C2H2-type domain-containing protein</fullName>
    </recommendedName>
</protein>
<dbReference type="SUPFAM" id="SSF57667">
    <property type="entry name" value="beta-beta-alpha zinc fingers"/>
    <property type="match status" value="2"/>
</dbReference>
<evidence type="ECO:0000256" key="3">
    <source>
        <dbReference type="ARBA" id="ARBA00006991"/>
    </source>
</evidence>
<name>A0A452J3D2_9SAUR</name>
<keyword evidence="16" id="KW-1185">Reference proteome</keyword>
<dbReference type="FunFam" id="3.30.160.60:FF:000206">
    <property type="entry name" value="zinc finger protein 202 isoform X1"/>
    <property type="match status" value="2"/>
</dbReference>
<dbReference type="AlphaFoldDB" id="A0A452J3D2"/>
<accession>A0A452J3D2</accession>
<dbReference type="FunFam" id="3.30.160.60:FF:001239">
    <property type="entry name" value="Zinc finger protein 615"/>
    <property type="match status" value="1"/>
</dbReference>
<comment type="similarity">
    <text evidence="3">Belongs to the krueppel C2H2-type zinc-finger protein family.</text>
</comment>
<dbReference type="GO" id="GO:0000981">
    <property type="term" value="F:DNA-binding transcription factor activity, RNA polymerase II-specific"/>
    <property type="evidence" value="ECO:0007669"/>
    <property type="project" value="TreeGrafter"/>
</dbReference>
<dbReference type="PANTHER" id="PTHR23226">
    <property type="entry name" value="ZINC FINGER AND SCAN DOMAIN-CONTAINING"/>
    <property type="match status" value="1"/>
</dbReference>
<keyword evidence="5" id="KW-0677">Repeat</keyword>
<evidence type="ECO:0000313" key="15">
    <source>
        <dbReference type="Ensembl" id="ENSGAGP00000034930.1"/>
    </source>
</evidence>
<comment type="subcellular location">
    <subcellularLocation>
        <location evidence="2">Nucleus</location>
    </subcellularLocation>
</comment>
<dbReference type="STRING" id="38772.ENSGAGP00000034930"/>
<evidence type="ECO:0000256" key="9">
    <source>
        <dbReference type="ARBA" id="ARBA00023125"/>
    </source>
</evidence>
<keyword evidence="11" id="KW-0539">Nucleus</keyword>
<evidence type="ECO:0000259" key="14">
    <source>
        <dbReference type="PROSITE" id="PS50157"/>
    </source>
</evidence>
<dbReference type="PANTHER" id="PTHR23226:SF416">
    <property type="entry name" value="FI01424P"/>
    <property type="match status" value="1"/>
</dbReference>
<keyword evidence="8" id="KW-0805">Transcription regulation</keyword>
<feature type="domain" description="C2H2-type" evidence="14">
    <location>
        <begin position="164"/>
        <end position="190"/>
    </location>
</feature>
<dbReference type="Gene3D" id="3.30.160.60">
    <property type="entry name" value="Classic Zinc Finger"/>
    <property type="match status" value="4"/>
</dbReference>
<dbReference type="PROSITE" id="PS50157">
    <property type="entry name" value="ZINC_FINGER_C2H2_2"/>
    <property type="match status" value="4"/>
</dbReference>
<evidence type="ECO:0000256" key="12">
    <source>
        <dbReference type="PROSITE-ProRule" id="PRU00042"/>
    </source>
</evidence>